<dbReference type="Pfam" id="PF12240">
    <property type="entry name" value="Angiomotin_C"/>
    <property type="match status" value="1"/>
</dbReference>
<dbReference type="EMBL" id="CADEPI010000360">
    <property type="protein sequence ID" value="CAB3384592.1"/>
    <property type="molecule type" value="Genomic_DNA"/>
</dbReference>
<keyword evidence="3" id="KW-0597">Phosphoprotein</keyword>
<feature type="coiled-coil region" evidence="6">
    <location>
        <begin position="516"/>
        <end position="583"/>
    </location>
</feature>
<keyword evidence="5 6" id="KW-0175">Coiled coil</keyword>
<dbReference type="Proteomes" id="UP000494165">
    <property type="component" value="Unassembled WGS sequence"/>
</dbReference>
<evidence type="ECO:0000256" key="1">
    <source>
        <dbReference type="ARBA" id="ARBA00004282"/>
    </source>
</evidence>
<evidence type="ECO:0000256" key="3">
    <source>
        <dbReference type="ARBA" id="ARBA00022553"/>
    </source>
</evidence>
<feature type="domain" description="Angiomotin C-terminal" evidence="8">
    <location>
        <begin position="410"/>
        <end position="592"/>
    </location>
</feature>
<proteinExistence type="inferred from homology"/>
<keyword evidence="4" id="KW-0965">Cell junction</keyword>
<keyword evidence="10" id="KW-1185">Reference proteome</keyword>
<protein>
    <recommendedName>
        <fullName evidence="8">Angiomotin C-terminal domain-containing protein</fullName>
    </recommendedName>
</protein>
<comment type="caution">
    <text evidence="9">The sequence shown here is derived from an EMBL/GenBank/DDBJ whole genome shotgun (WGS) entry which is preliminary data.</text>
</comment>
<comment type="subcellular location">
    <subcellularLocation>
        <location evidence="1">Cell junction</location>
    </subcellularLocation>
</comment>
<dbReference type="PANTHER" id="PTHR14826:SF14">
    <property type="entry name" value="ANGIOMOTIN_C DOMAIN-CONTAINING PROTEIN"/>
    <property type="match status" value="1"/>
</dbReference>
<feature type="region of interest" description="Disordered" evidence="7">
    <location>
        <begin position="700"/>
        <end position="824"/>
    </location>
</feature>
<evidence type="ECO:0000256" key="5">
    <source>
        <dbReference type="ARBA" id="ARBA00023054"/>
    </source>
</evidence>
<comment type="similarity">
    <text evidence="2">Belongs to the angiomotin family.</text>
</comment>
<evidence type="ECO:0000256" key="2">
    <source>
        <dbReference type="ARBA" id="ARBA00010300"/>
    </source>
</evidence>
<dbReference type="OrthoDB" id="5974715at2759"/>
<feature type="region of interest" description="Disordered" evidence="7">
    <location>
        <begin position="230"/>
        <end position="249"/>
    </location>
</feature>
<feature type="compositionally biased region" description="Gly residues" evidence="7">
    <location>
        <begin position="138"/>
        <end position="147"/>
    </location>
</feature>
<feature type="region of interest" description="Disordered" evidence="7">
    <location>
        <begin position="642"/>
        <end position="669"/>
    </location>
</feature>
<feature type="coiled-coil region" evidence="6">
    <location>
        <begin position="400"/>
        <end position="485"/>
    </location>
</feature>
<dbReference type="GO" id="GO:0030036">
    <property type="term" value="P:actin cytoskeleton organization"/>
    <property type="evidence" value="ECO:0007669"/>
    <property type="project" value="TreeGrafter"/>
</dbReference>
<feature type="compositionally biased region" description="Basic and acidic residues" evidence="7">
    <location>
        <begin position="789"/>
        <end position="800"/>
    </location>
</feature>
<feature type="region of interest" description="Disordered" evidence="7">
    <location>
        <begin position="1"/>
        <end position="78"/>
    </location>
</feature>
<dbReference type="GO" id="GO:0005923">
    <property type="term" value="C:bicellular tight junction"/>
    <property type="evidence" value="ECO:0007669"/>
    <property type="project" value="TreeGrafter"/>
</dbReference>
<dbReference type="PRINTS" id="PR01807">
    <property type="entry name" value="ANGIOMOTIN"/>
</dbReference>
<reference evidence="9 10" key="1">
    <citation type="submission" date="2020-04" db="EMBL/GenBank/DDBJ databases">
        <authorList>
            <person name="Alioto T."/>
            <person name="Alioto T."/>
            <person name="Gomez Garrido J."/>
        </authorList>
    </citation>
    <scope>NUCLEOTIDE SEQUENCE [LARGE SCALE GENOMIC DNA]</scope>
</reference>
<dbReference type="PANTHER" id="PTHR14826">
    <property type="entry name" value="ANGIOMOTIN"/>
    <property type="match status" value="1"/>
</dbReference>
<organism evidence="9 10">
    <name type="scientific">Cloeon dipterum</name>
    <dbReference type="NCBI Taxonomy" id="197152"/>
    <lineage>
        <taxon>Eukaryota</taxon>
        <taxon>Metazoa</taxon>
        <taxon>Ecdysozoa</taxon>
        <taxon>Arthropoda</taxon>
        <taxon>Hexapoda</taxon>
        <taxon>Insecta</taxon>
        <taxon>Pterygota</taxon>
        <taxon>Palaeoptera</taxon>
        <taxon>Ephemeroptera</taxon>
        <taxon>Pisciforma</taxon>
        <taxon>Baetidae</taxon>
        <taxon>Cloeon</taxon>
    </lineage>
</organism>
<feature type="compositionally biased region" description="Low complexity" evidence="7">
    <location>
        <begin position="760"/>
        <end position="786"/>
    </location>
</feature>
<dbReference type="InterPro" id="IPR009114">
    <property type="entry name" value="Angiomotin"/>
</dbReference>
<evidence type="ECO:0000313" key="9">
    <source>
        <dbReference type="EMBL" id="CAB3384592.1"/>
    </source>
</evidence>
<feature type="compositionally biased region" description="Low complexity" evidence="7">
    <location>
        <begin position="121"/>
        <end position="134"/>
    </location>
</feature>
<evidence type="ECO:0000256" key="4">
    <source>
        <dbReference type="ARBA" id="ARBA00022949"/>
    </source>
</evidence>
<dbReference type="GO" id="GO:0030334">
    <property type="term" value="P:regulation of cell migration"/>
    <property type="evidence" value="ECO:0007669"/>
    <property type="project" value="TreeGrafter"/>
</dbReference>
<name>A0A8S1DWU0_9INSE</name>
<evidence type="ECO:0000313" key="10">
    <source>
        <dbReference type="Proteomes" id="UP000494165"/>
    </source>
</evidence>
<dbReference type="GO" id="GO:0031410">
    <property type="term" value="C:cytoplasmic vesicle"/>
    <property type="evidence" value="ECO:0007669"/>
    <property type="project" value="TreeGrafter"/>
</dbReference>
<feature type="region of interest" description="Disordered" evidence="7">
    <location>
        <begin position="121"/>
        <end position="148"/>
    </location>
</feature>
<evidence type="ECO:0000256" key="6">
    <source>
        <dbReference type="SAM" id="Coils"/>
    </source>
</evidence>
<dbReference type="AlphaFoldDB" id="A0A8S1DWU0"/>
<sequence length="824" mass="90036">MLPVQAKAPAKPAAADKPTSKKTSLSGSETDVSTSTENLSQEERYVIKHTARQEPQGQEKQEPADGLAPHPGRQLSLDNASSYNTLIIHANGEEGLEPWASLSPNRLSSLRDSYISAASSHSKASLPSSSASSSPTLCGGGGLGGLQGETREINEIPADYLSKSRVLKHLAKEMKQDAKGGGGGGGGARRLLVLDVSPERHARLLAHRYSTPVQRSPPPAPLQGRLALSRSQPDLTQQQDQEQEQAKPRRRLELVLPESEMVQLLVSETAYLKAELEMCLRKVAKSQKLEEEVANIHRSHQELMQSSERREKLERAARQRLQEDNRLLRQQYELLLAQVERGPEASAAAEVAVLKCELAKRESALAAASAQTKELLACRERQELELAAQRATLHEQRKHMHILETALNNAQATVLRLEHECRKRQLHEQRLLHLQTSLDTQLAANDKLEAQLDALRRDKGEKGDESELRQLLRDREERVLSLEKEVAQWQQWYVDESAFRQAVIEAASMPKEGKMAAAAQAALDKSQQQQQQQSERRICEDKIRQLDQLHAAQRRLADVEATAQQLESKVAEKDAMIKVLQQSMRASPHHHLHRQPSPSPIGSMMLSNASSTTLASYPRALSAARASSAGLAFQRSPSVAADYGGSENDGCRRRLDSGPQFQRRRAQPGRAVAHARLAGPWRGLYNRGVAARKEGLSQPLLAGEAPPAGIGALGGGGSLPPTPPPPQGGGAAPRASSLHERSDILILEKQGRASQRQRRSSAGSQSSDSASGLARPPAAPAAPASAGYHRLDRSSSKESLHSSSRLRHSACRLAHQPPNYRIQL</sequence>
<evidence type="ECO:0000259" key="8">
    <source>
        <dbReference type="Pfam" id="PF12240"/>
    </source>
</evidence>
<feature type="coiled-coil region" evidence="6">
    <location>
        <begin position="286"/>
        <end position="338"/>
    </location>
</feature>
<accession>A0A8S1DWU0</accession>
<feature type="compositionally biased region" description="Polar residues" evidence="7">
    <location>
        <begin position="25"/>
        <end position="39"/>
    </location>
</feature>
<dbReference type="GO" id="GO:0005886">
    <property type="term" value="C:plasma membrane"/>
    <property type="evidence" value="ECO:0007669"/>
    <property type="project" value="TreeGrafter"/>
</dbReference>
<dbReference type="InterPro" id="IPR051747">
    <property type="entry name" value="Angiomotin-like"/>
</dbReference>
<feature type="compositionally biased region" description="Low complexity" evidence="7">
    <location>
        <begin position="700"/>
        <end position="710"/>
    </location>
</feature>
<feature type="compositionally biased region" description="Low complexity" evidence="7">
    <location>
        <begin position="1"/>
        <end position="24"/>
    </location>
</feature>
<evidence type="ECO:0000256" key="7">
    <source>
        <dbReference type="SAM" id="MobiDB-lite"/>
    </source>
</evidence>
<dbReference type="InterPro" id="IPR024646">
    <property type="entry name" value="Angiomotin_C"/>
</dbReference>
<gene>
    <name evidence="9" type="ORF">CLODIP_2_CD10280</name>
</gene>